<keyword evidence="10" id="KW-1185">Reference proteome</keyword>
<dbReference type="AlphaFoldDB" id="A0A437A2V2"/>
<evidence type="ECO:0000256" key="7">
    <source>
        <dbReference type="SAM" id="Phobius"/>
    </source>
</evidence>
<keyword evidence="2 7" id="KW-0812">Transmembrane</keyword>
<dbReference type="STRING" id="97331.A0A437A2V2"/>
<keyword evidence="4 7" id="KW-0472">Membrane</keyword>
<name>A0A437A2V2_ARTFL</name>
<evidence type="ECO:0000256" key="6">
    <source>
        <dbReference type="SAM" id="MobiDB-lite"/>
    </source>
</evidence>
<organism evidence="9 10">
    <name type="scientific">Arthrobotrys flagrans</name>
    <name type="common">Nematode-trapping fungus</name>
    <name type="synonym">Trichothecium flagrans</name>
    <dbReference type="NCBI Taxonomy" id="97331"/>
    <lineage>
        <taxon>Eukaryota</taxon>
        <taxon>Fungi</taxon>
        <taxon>Dikarya</taxon>
        <taxon>Ascomycota</taxon>
        <taxon>Pezizomycotina</taxon>
        <taxon>Orbiliomycetes</taxon>
        <taxon>Orbiliales</taxon>
        <taxon>Orbiliaceae</taxon>
        <taxon>Arthrobotrys</taxon>
    </lineage>
</organism>
<evidence type="ECO:0000256" key="3">
    <source>
        <dbReference type="ARBA" id="ARBA00022989"/>
    </source>
</evidence>
<evidence type="ECO:0000256" key="1">
    <source>
        <dbReference type="ARBA" id="ARBA00004141"/>
    </source>
</evidence>
<comment type="caution">
    <text evidence="9">The sequence shown here is derived from an EMBL/GenBank/DDBJ whole genome shotgun (WGS) entry which is preliminary data.</text>
</comment>
<dbReference type="EMBL" id="SAEB01000006">
    <property type="protein sequence ID" value="RVD85417.1"/>
    <property type="molecule type" value="Genomic_DNA"/>
</dbReference>
<evidence type="ECO:0000313" key="9">
    <source>
        <dbReference type="EMBL" id="RVD85417.1"/>
    </source>
</evidence>
<dbReference type="OrthoDB" id="5393606at2759"/>
<feature type="compositionally biased region" description="Low complexity" evidence="6">
    <location>
        <begin position="331"/>
        <end position="341"/>
    </location>
</feature>
<comment type="similarity">
    <text evidence="5">Belongs to the SAT4 family.</text>
</comment>
<feature type="transmembrane region" description="Helical" evidence="7">
    <location>
        <begin position="111"/>
        <end position="136"/>
    </location>
</feature>
<dbReference type="Proteomes" id="UP000283090">
    <property type="component" value="Unassembled WGS sequence"/>
</dbReference>
<dbReference type="GO" id="GO:0016020">
    <property type="term" value="C:membrane"/>
    <property type="evidence" value="ECO:0007669"/>
    <property type="project" value="UniProtKB-SubCell"/>
</dbReference>
<dbReference type="VEuPathDB" id="FungiDB:DFL_003740"/>
<keyword evidence="3 7" id="KW-1133">Transmembrane helix</keyword>
<feature type="transmembrane region" description="Helical" evidence="7">
    <location>
        <begin position="201"/>
        <end position="221"/>
    </location>
</feature>
<sequence length="355" mass="40249">MLAPPNPQTDADRTYILSLSLLFRKWPENFQFPLVAIPGYKPPSNTLYSIIISFIVVSITAAIIIARFWIRRRSLGACGMDDWVMSPTFVGTGFGFYFYDLSLKRIRGNLLVTYLHVIFSFAALHLCRISIQHLLLRLTPPTWRTRRWYLYTLLALSYLFGIAAVVTQIFQCSLPLFNVLGLRKAFDGTCVSLYSTTVYGVFMSGYILLDALTLFPPIYILIKLLTMSKANKYNLIFLLLLGAIMMVLSALKPFVFYRRMMDFATLATNKDVMHSYLELGDMRSEEQLRCPSTEDIEQGIAVARDFQVTSQRISTTQEECVDLRQPIRSASMSSTTSEVSVIAPPPKARLSSSNQ</sequence>
<dbReference type="InterPro" id="IPR052337">
    <property type="entry name" value="SAT4-like"/>
</dbReference>
<comment type="subcellular location">
    <subcellularLocation>
        <location evidence="1">Membrane</location>
        <topology evidence="1">Multi-pass membrane protein</topology>
    </subcellularLocation>
</comment>
<dbReference type="PANTHER" id="PTHR33048:SF47">
    <property type="entry name" value="INTEGRAL MEMBRANE PROTEIN-RELATED"/>
    <property type="match status" value="1"/>
</dbReference>
<dbReference type="InterPro" id="IPR049326">
    <property type="entry name" value="Rhodopsin_dom_fungi"/>
</dbReference>
<evidence type="ECO:0000256" key="2">
    <source>
        <dbReference type="ARBA" id="ARBA00022692"/>
    </source>
</evidence>
<accession>A0A437A2V2</accession>
<evidence type="ECO:0000313" key="10">
    <source>
        <dbReference type="Proteomes" id="UP000283090"/>
    </source>
</evidence>
<feature type="transmembrane region" description="Helical" evidence="7">
    <location>
        <begin position="148"/>
        <end position="170"/>
    </location>
</feature>
<evidence type="ECO:0000259" key="8">
    <source>
        <dbReference type="Pfam" id="PF20684"/>
    </source>
</evidence>
<gene>
    <name evidence="9" type="ORF">DFL_003740</name>
</gene>
<proteinExistence type="inferred from homology"/>
<evidence type="ECO:0000256" key="5">
    <source>
        <dbReference type="ARBA" id="ARBA00038359"/>
    </source>
</evidence>
<feature type="transmembrane region" description="Helical" evidence="7">
    <location>
        <begin position="233"/>
        <end position="251"/>
    </location>
</feature>
<reference evidence="9 10" key="1">
    <citation type="submission" date="2019-01" db="EMBL/GenBank/DDBJ databases">
        <title>Intercellular communication is required for trap formation in the nematode-trapping fungus Duddingtonia flagrans.</title>
        <authorList>
            <person name="Youssar L."/>
            <person name="Wernet V."/>
            <person name="Hensel N."/>
            <person name="Hildebrandt H.-G."/>
            <person name="Fischer R."/>
        </authorList>
    </citation>
    <scope>NUCLEOTIDE SEQUENCE [LARGE SCALE GENOMIC DNA]</scope>
    <source>
        <strain evidence="9 10">CBS H-5679</strain>
    </source>
</reference>
<dbReference type="Pfam" id="PF20684">
    <property type="entry name" value="Fung_rhodopsin"/>
    <property type="match status" value="1"/>
</dbReference>
<feature type="transmembrane region" description="Helical" evidence="7">
    <location>
        <begin position="82"/>
        <end position="99"/>
    </location>
</feature>
<dbReference type="GeneID" id="93586051"/>
<feature type="transmembrane region" description="Helical" evidence="7">
    <location>
        <begin position="47"/>
        <end position="70"/>
    </location>
</feature>
<dbReference type="PANTHER" id="PTHR33048">
    <property type="entry name" value="PTH11-LIKE INTEGRAL MEMBRANE PROTEIN (AFU_ORTHOLOGUE AFUA_5G11245)"/>
    <property type="match status" value="1"/>
</dbReference>
<feature type="domain" description="Rhodopsin" evidence="8">
    <location>
        <begin position="66"/>
        <end position="254"/>
    </location>
</feature>
<evidence type="ECO:0000256" key="4">
    <source>
        <dbReference type="ARBA" id="ARBA00023136"/>
    </source>
</evidence>
<feature type="region of interest" description="Disordered" evidence="6">
    <location>
        <begin position="331"/>
        <end position="355"/>
    </location>
</feature>
<dbReference type="RefSeq" id="XP_067490961.1">
    <property type="nucleotide sequence ID" value="XM_067632721.1"/>
</dbReference>
<protein>
    <recommendedName>
        <fullName evidence="8">Rhodopsin domain-containing protein</fullName>
    </recommendedName>
</protein>